<dbReference type="PANTHER" id="PTHR43591">
    <property type="entry name" value="METHYLTRANSFERASE"/>
    <property type="match status" value="1"/>
</dbReference>
<keyword evidence="2 5" id="KW-0808">Transferase</keyword>
<dbReference type="GO" id="GO:0008757">
    <property type="term" value="F:S-adenosylmethionine-dependent methyltransferase activity"/>
    <property type="evidence" value="ECO:0007669"/>
    <property type="project" value="InterPro"/>
</dbReference>
<dbReference type="AlphaFoldDB" id="A0A417XZU1"/>
<keyword evidence="1 5" id="KW-0489">Methyltransferase</keyword>
<dbReference type="Gene3D" id="3.40.50.150">
    <property type="entry name" value="Vaccinia Virus protein VP39"/>
    <property type="match status" value="1"/>
</dbReference>
<evidence type="ECO:0000256" key="2">
    <source>
        <dbReference type="ARBA" id="ARBA00022679"/>
    </source>
</evidence>
<dbReference type="OrthoDB" id="3763870at2"/>
<proteinExistence type="predicted"/>
<dbReference type="EMBL" id="QXGH01000020">
    <property type="protein sequence ID" value="RHW25898.1"/>
    <property type="molecule type" value="Genomic_DNA"/>
</dbReference>
<evidence type="ECO:0000259" key="4">
    <source>
        <dbReference type="Pfam" id="PF08241"/>
    </source>
</evidence>
<dbReference type="PROSITE" id="PS51608">
    <property type="entry name" value="SAM_MT_UBIE"/>
    <property type="match status" value="1"/>
</dbReference>
<evidence type="ECO:0000313" key="6">
    <source>
        <dbReference type="Proteomes" id="UP000283644"/>
    </source>
</evidence>
<keyword evidence="6" id="KW-1185">Reference proteome</keyword>
<dbReference type="CDD" id="cd02440">
    <property type="entry name" value="AdoMet_MTases"/>
    <property type="match status" value="1"/>
</dbReference>
<comment type="caution">
    <text evidence="5">The sequence shown here is derived from an EMBL/GenBank/DDBJ whole genome shotgun (WGS) entry which is preliminary data.</text>
</comment>
<organism evidence="5 6">
    <name type="scientific">Nocardioides immobilis</name>
    <dbReference type="NCBI Taxonomy" id="2049295"/>
    <lineage>
        <taxon>Bacteria</taxon>
        <taxon>Bacillati</taxon>
        <taxon>Actinomycetota</taxon>
        <taxon>Actinomycetes</taxon>
        <taxon>Propionibacteriales</taxon>
        <taxon>Nocardioidaceae</taxon>
        <taxon>Nocardioides</taxon>
    </lineage>
</organism>
<dbReference type="InterPro" id="IPR029063">
    <property type="entry name" value="SAM-dependent_MTases_sf"/>
</dbReference>
<protein>
    <submittedName>
        <fullName evidence="5">Methyltransferase domain-containing protein</fullName>
    </submittedName>
</protein>
<evidence type="ECO:0000313" key="5">
    <source>
        <dbReference type="EMBL" id="RHW25898.1"/>
    </source>
</evidence>
<reference evidence="5 6" key="1">
    <citation type="submission" date="2018-09" db="EMBL/GenBank/DDBJ databases">
        <title>Genome sequencing of Nocardioides immobilis CCTCC AB 2017083 for comparison to Nocardioides silvaticus.</title>
        <authorList>
            <person name="Li C."/>
            <person name="Wang G."/>
        </authorList>
    </citation>
    <scope>NUCLEOTIDE SEQUENCE [LARGE SCALE GENOMIC DNA]</scope>
    <source>
        <strain evidence="5 6">CCTCC AB 2017083</strain>
    </source>
</reference>
<evidence type="ECO:0000256" key="1">
    <source>
        <dbReference type="ARBA" id="ARBA00022603"/>
    </source>
</evidence>
<keyword evidence="3" id="KW-0949">S-adenosyl-L-methionine</keyword>
<dbReference type="Proteomes" id="UP000283644">
    <property type="component" value="Unassembled WGS sequence"/>
</dbReference>
<accession>A0A417XZU1</accession>
<dbReference type="GO" id="GO:0032259">
    <property type="term" value="P:methylation"/>
    <property type="evidence" value="ECO:0007669"/>
    <property type="project" value="UniProtKB-KW"/>
</dbReference>
<name>A0A417XZU1_9ACTN</name>
<dbReference type="RefSeq" id="WP_118926309.1">
    <property type="nucleotide sequence ID" value="NZ_QXGH01000020.1"/>
</dbReference>
<feature type="domain" description="Methyltransferase type 11" evidence="4">
    <location>
        <begin position="44"/>
        <end position="137"/>
    </location>
</feature>
<dbReference type="PANTHER" id="PTHR43591:SF24">
    <property type="entry name" value="2-METHOXY-6-POLYPRENYL-1,4-BENZOQUINOL METHYLASE, MITOCHONDRIAL"/>
    <property type="match status" value="1"/>
</dbReference>
<gene>
    <name evidence="5" type="ORF">D0Z08_16270</name>
</gene>
<sequence length="264" mass="28008">MTETFQLTREQARAYDELFVPALFGQWAPKLLDCARVRPGQSVLDVACGTGVVARTARDVAGPGGRVVGVDLNPSMLEVAREARPDLEWVQGDAEDLPFADAEFDVALCQSALFFFADPGRAVTEMARVVVPGGVVALQTYAPLAEQPAYGPFVDLVAGHAGPEARILLGTYWSQGDVDGLLALTSASGLSLLEWRSSLGVAVFPSAAAVAHTEIQATPLAERILPETYALITADTEELLGEYADESGLVRVPIRATLIAARKG</sequence>
<dbReference type="InterPro" id="IPR004033">
    <property type="entry name" value="UbiE/COQ5_MeTrFase"/>
</dbReference>
<dbReference type="Pfam" id="PF08241">
    <property type="entry name" value="Methyltransf_11"/>
    <property type="match status" value="1"/>
</dbReference>
<evidence type="ECO:0000256" key="3">
    <source>
        <dbReference type="ARBA" id="ARBA00022691"/>
    </source>
</evidence>
<dbReference type="InterPro" id="IPR013216">
    <property type="entry name" value="Methyltransf_11"/>
</dbReference>
<dbReference type="SUPFAM" id="SSF53335">
    <property type="entry name" value="S-adenosyl-L-methionine-dependent methyltransferases"/>
    <property type="match status" value="1"/>
</dbReference>